<reference evidence="1 2" key="1">
    <citation type="submission" date="2013-09" db="EMBL/GenBank/DDBJ databases">
        <title>Corchorus capsularis genome sequencing.</title>
        <authorList>
            <person name="Alam M."/>
            <person name="Haque M.S."/>
            <person name="Islam M.S."/>
            <person name="Emdad E.M."/>
            <person name="Islam M.M."/>
            <person name="Ahmed B."/>
            <person name="Halim A."/>
            <person name="Hossen Q.M.M."/>
            <person name="Hossain M.Z."/>
            <person name="Ahmed R."/>
            <person name="Khan M.M."/>
            <person name="Islam R."/>
            <person name="Rashid M.M."/>
            <person name="Khan S.A."/>
            <person name="Rahman M.S."/>
            <person name="Alam M."/>
        </authorList>
    </citation>
    <scope>NUCLEOTIDE SEQUENCE [LARGE SCALE GENOMIC DNA]</scope>
    <source>
        <strain evidence="2">cv. CVL-1</strain>
        <tissue evidence="1">Whole seedling</tissue>
    </source>
</reference>
<dbReference type="EMBL" id="AWWV01016508">
    <property type="protein sequence ID" value="OMO49342.1"/>
    <property type="molecule type" value="Genomic_DNA"/>
</dbReference>
<comment type="caution">
    <text evidence="1">The sequence shown here is derived from an EMBL/GenBank/DDBJ whole genome shotgun (WGS) entry which is preliminary data.</text>
</comment>
<accession>A0A1R3FTZ7</accession>
<evidence type="ECO:0000313" key="2">
    <source>
        <dbReference type="Proteomes" id="UP000188268"/>
    </source>
</evidence>
<gene>
    <name evidence="1" type="ORF">CCACVL1_31065</name>
</gene>
<evidence type="ECO:0000313" key="1">
    <source>
        <dbReference type="EMBL" id="OMO49342.1"/>
    </source>
</evidence>
<protein>
    <submittedName>
        <fullName evidence="1">Uncharacterized protein</fullName>
    </submittedName>
</protein>
<name>A0A1R3FTZ7_COCAP</name>
<keyword evidence="2" id="KW-1185">Reference proteome</keyword>
<dbReference type="AlphaFoldDB" id="A0A1R3FTZ7"/>
<dbReference type="Gramene" id="OMO49342">
    <property type="protein sequence ID" value="OMO49342"/>
    <property type="gene ID" value="CCACVL1_31065"/>
</dbReference>
<proteinExistence type="predicted"/>
<organism evidence="1 2">
    <name type="scientific">Corchorus capsularis</name>
    <name type="common">Jute</name>
    <dbReference type="NCBI Taxonomy" id="210143"/>
    <lineage>
        <taxon>Eukaryota</taxon>
        <taxon>Viridiplantae</taxon>
        <taxon>Streptophyta</taxon>
        <taxon>Embryophyta</taxon>
        <taxon>Tracheophyta</taxon>
        <taxon>Spermatophyta</taxon>
        <taxon>Magnoliopsida</taxon>
        <taxon>eudicotyledons</taxon>
        <taxon>Gunneridae</taxon>
        <taxon>Pentapetalae</taxon>
        <taxon>rosids</taxon>
        <taxon>malvids</taxon>
        <taxon>Malvales</taxon>
        <taxon>Malvaceae</taxon>
        <taxon>Grewioideae</taxon>
        <taxon>Apeibeae</taxon>
        <taxon>Corchorus</taxon>
    </lineage>
</organism>
<dbReference type="Proteomes" id="UP000188268">
    <property type="component" value="Unassembled WGS sequence"/>
</dbReference>
<sequence>MVQKLHKQRCHGACKGTKVMVLAGSYLVCLAGEKGREIGSVE</sequence>